<accession>A0A6J4KWF0</accession>
<feature type="non-terminal residue" evidence="2">
    <location>
        <position position="112"/>
    </location>
</feature>
<name>A0A6J4KWF0_9ACTN</name>
<reference evidence="2" key="1">
    <citation type="submission" date="2020-02" db="EMBL/GenBank/DDBJ databases">
        <authorList>
            <person name="Meier V. D."/>
        </authorList>
    </citation>
    <scope>NUCLEOTIDE SEQUENCE</scope>
    <source>
        <strain evidence="2">AVDCRST_MAG29</strain>
    </source>
</reference>
<evidence type="ECO:0000256" key="1">
    <source>
        <dbReference type="SAM" id="MobiDB-lite"/>
    </source>
</evidence>
<protein>
    <submittedName>
        <fullName evidence="2">Uncharacterized protein</fullName>
    </submittedName>
</protein>
<dbReference type="AlphaFoldDB" id="A0A6J4KWF0"/>
<gene>
    <name evidence="2" type="ORF">AVDCRST_MAG29-206</name>
</gene>
<feature type="compositionally biased region" description="Pro residues" evidence="1">
    <location>
        <begin position="1"/>
        <end position="15"/>
    </location>
</feature>
<feature type="compositionally biased region" description="Low complexity" evidence="1">
    <location>
        <begin position="64"/>
        <end position="76"/>
    </location>
</feature>
<feature type="non-terminal residue" evidence="2">
    <location>
        <position position="1"/>
    </location>
</feature>
<sequence length="112" mass="12238">CPPTPRTPSWSPWPVPAARVPGRRRGQPSATSTAARTPQCRWTCRTYSSRRRRSRWPWPPPAVPAASRPRCCAPTPSQQSPLTSTPCATSAVRGCGCCSWTPQVPSGRRSAR</sequence>
<feature type="region of interest" description="Disordered" evidence="1">
    <location>
        <begin position="1"/>
        <end position="38"/>
    </location>
</feature>
<dbReference type="EMBL" id="CADCUG010000020">
    <property type="protein sequence ID" value="CAA9317474.1"/>
    <property type="molecule type" value="Genomic_DNA"/>
</dbReference>
<proteinExistence type="predicted"/>
<evidence type="ECO:0000313" key="2">
    <source>
        <dbReference type="EMBL" id="CAA9317474.1"/>
    </source>
</evidence>
<feature type="region of interest" description="Disordered" evidence="1">
    <location>
        <begin position="52"/>
        <end position="85"/>
    </location>
</feature>
<organism evidence="2">
    <name type="scientific">uncultured Nocardioidaceae bacterium</name>
    <dbReference type="NCBI Taxonomy" id="253824"/>
    <lineage>
        <taxon>Bacteria</taxon>
        <taxon>Bacillati</taxon>
        <taxon>Actinomycetota</taxon>
        <taxon>Actinomycetes</taxon>
        <taxon>Propionibacteriales</taxon>
        <taxon>Nocardioidaceae</taxon>
        <taxon>environmental samples</taxon>
    </lineage>
</organism>